<proteinExistence type="predicted"/>
<dbReference type="AlphaFoldDB" id="A0A413F8L1"/>
<gene>
    <name evidence="1" type="ORF">DWV29_24475</name>
</gene>
<evidence type="ECO:0000313" key="2">
    <source>
        <dbReference type="Proteomes" id="UP000283880"/>
    </source>
</evidence>
<dbReference type="EMBL" id="QSBM01000024">
    <property type="protein sequence ID" value="RGX23717.1"/>
    <property type="molecule type" value="Genomic_DNA"/>
</dbReference>
<dbReference type="SUPFAM" id="SSF55239">
    <property type="entry name" value="RuBisCO, small subunit"/>
    <property type="match status" value="1"/>
</dbReference>
<dbReference type="OrthoDB" id="2039496at2"/>
<organism evidence="1 2">
    <name type="scientific">Enterocloster asparagiformis</name>
    <dbReference type="NCBI Taxonomy" id="333367"/>
    <lineage>
        <taxon>Bacteria</taxon>
        <taxon>Bacillati</taxon>
        <taxon>Bacillota</taxon>
        <taxon>Clostridia</taxon>
        <taxon>Lachnospirales</taxon>
        <taxon>Lachnospiraceae</taxon>
        <taxon>Enterocloster</taxon>
    </lineage>
</organism>
<evidence type="ECO:0000313" key="1">
    <source>
        <dbReference type="EMBL" id="RGX23717.1"/>
    </source>
</evidence>
<reference evidence="1 2" key="1">
    <citation type="submission" date="2018-08" db="EMBL/GenBank/DDBJ databases">
        <title>A genome reference for cultivated species of the human gut microbiota.</title>
        <authorList>
            <person name="Zou Y."/>
            <person name="Xue W."/>
            <person name="Luo G."/>
        </authorList>
    </citation>
    <scope>NUCLEOTIDE SEQUENCE [LARGE SCALE GENOMIC DNA]</scope>
    <source>
        <strain evidence="1 2">AF04-15</strain>
    </source>
</reference>
<sequence length="127" mass="15170">MQEYNLYLDSMFSETPGDEVLLELEECSDNYNNTFVRLKRYFENEINTFDSDKFGKILFKGLETVYNSGVYDIVEFGNRCYKLWSLLPAFLDHEQPFYVLCYADDPLSWGDEEQSRTLYRDAFSFYK</sequence>
<name>A0A413F8L1_9FIRM</name>
<dbReference type="RefSeq" id="WP_007705978.1">
    <property type="nucleotide sequence ID" value="NZ_JAWRJJ010000025.1"/>
</dbReference>
<protein>
    <submittedName>
        <fullName evidence="1">Uncharacterized protein</fullName>
    </submittedName>
</protein>
<dbReference type="Proteomes" id="UP000283880">
    <property type="component" value="Unassembled WGS sequence"/>
</dbReference>
<accession>A0A413F8L1</accession>
<comment type="caution">
    <text evidence="1">The sequence shown here is derived from an EMBL/GenBank/DDBJ whole genome shotgun (WGS) entry which is preliminary data.</text>
</comment>
<dbReference type="InterPro" id="IPR036385">
    <property type="entry name" value="RuBisCO_ssu_sf"/>
</dbReference>